<dbReference type="AlphaFoldDB" id="A0A9Q0EC14"/>
<feature type="non-terminal residue" evidence="8">
    <location>
        <position position="173"/>
    </location>
</feature>
<dbReference type="Pfam" id="PF07743">
    <property type="entry name" value="HSCB_C"/>
    <property type="match status" value="1"/>
</dbReference>
<dbReference type="GO" id="GO:0051259">
    <property type="term" value="P:protein complex oligomerization"/>
    <property type="evidence" value="ECO:0007669"/>
    <property type="project" value="InterPro"/>
</dbReference>
<evidence type="ECO:0000259" key="7">
    <source>
        <dbReference type="PROSITE" id="PS50076"/>
    </source>
</evidence>
<feature type="domain" description="J" evidence="7">
    <location>
        <begin position="9"/>
        <end position="81"/>
    </location>
</feature>
<evidence type="ECO:0000313" key="9">
    <source>
        <dbReference type="Proteomes" id="UP001148018"/>
    </source>
</evidence>
<dbReference type="EMBL" id="JANIIK010000044">
    <property type="protein sequence ID" value="KAJ3604470.1"/>
    <property type="molecule type" value="Genomic_DNA"/>
</dbReference>
<evidence type="ECO:0000313" key="8">
    <source>
        <dbReference type="EMBL" id="KAJ3604470.1"/>
    </source>
</evidence>
<dbReference type="Gene3D" id="1.10.287.110">
    <property type="entry name" value="DnaJ domain"/>
    <property type="match status" value="1"/>
</dbReference>
<dbReference type="InterPro" id="IPR009073">
    <property type="entry name" value="HscB_oligo_C"/>
</dbReference>
<dbReference type="InterPro" id="IPR036869">
    <property type="entry name" value="J_dom_sf"/>
</dbReference>
<keyword evidence="9" id="KW-1185">Reference proteome</keyword>
<evidence type="ECO:0000256" key="6">
    <source>
        <dbReference type="ARBA" id="ARBA00023186"/>
    </source>
</evidence>
<name>A0A9Q0EC14_9TELE</name>
<reference evidence="8" key="1">
    <citation type="submission" date="2022-07" db="EMBL/GenBank/DDBJ databases">
        <title>Chromosome-level genome of Muraenolepis orangiensis.</title>
        <authorList>
            <person name="Kim J."/>
        </authorList>
    </citation>
    <scope>NUCLEOTIDE SEQUENCE</scope>
    <source>
        <strain evidence="8">KU_S4_2022</strain>
        <tissue evidence="8">Muscle</tissue>
    </source>
</reference>
<dbReference type="GO" id="GO:0044571">
    <property type="term" value="P:[2Fe-2S] cluster assembly"/>
    <property type="evidence" value="ECO:0007669"/>
    <property type="project" value="InterPro"/>
</dbReference>
<evidence type="ECO:0000256" key="1">
    <source>
        <dbReference type="ARBA" id="ARBA00004173"/>
    </source>
</evidence>
<evidence type="ECO:0000256" key="2">
    <source>
        <dbReference type="ARBA" id="ARBA00004496"/>
    </source>
</evidence>
<dbReference type="FunFam" id="1.20.1280.20:FF:000002">
    <property type="entry name" value="HscB mitochondrial iron-sulfur cluster co-chaperone"/>
    <property type="match status" value="1"/>
</dbReference>
<gene>
    <name evidence="8" type="ORF">NHX12_029210</name>
</gene>
<evidence type="ECO:0000256" key="3">
    <source>
        <dbReference type="ARBA" id="ARBA00010476"/>
    </source>
</evidence>
<keyword evidence="5" id="KW-0496">Mitochondrion</keyword>
<dbReference type="GO" id="GO:0051087">
    <property type="term" value="F:protein-folding chaperone binding"/>
    <property type="evidence" value="ECO:0007669"/>
    <property type="project" value="InterPro"/>
</dbReference>
<dbReference type="OrthoDB" id="448954at2759"/>
<dbReference type="InterPro" id="IPR004640">
    <property type="entry name" value="HscB"/>
</dbReference>
<dbReference type="NCBIfam" id="TIGR00714">
    <property type="entry name" value="hscB"/>
    <property type="match status" value="1"/>
</dbReference>
<dbReference type="InterPro" id="IPR001623">
    <property type="entry name" value="DnaJ_domain"/>
</dbReference>
<dbReference type="PANTHER" id="PTHR14021:SF15">
    <property type="entry name" value="IRON-SULFUR CLUSTER CO-CHAPERONE PROTEIN HSCB"/>
    <property type="match status" value="1"/>
</dbReference>
<organism evidence="8 9">
    <name type="scientific">Muraenolepis orangiensis</name>
    <name type="common">Patagonian moray cod</name>
    <dbReference type="NCBI Taxonomy" id="630683"/>
    <lineage>
        <taxon>Eukaryota</taxon>
        <taxon>Metazoa</taxon>
        <taxon>Chordata</taxon>
        <taxon>Craniata</taxon>
        <taxon>Vertebrata</taxon>
        <taxon>Euteleostomi</taxon>
        <taxon>Actinopterygii</taxon>
        <taxon>Neopterygii</taxon>
        <taxon>Teleostei</taxon>
        <taxon>Neoteleostei</taxon>
        <taxon>Acanthomorphata</taxon>
        <taxon>Zeiogadaria</taxon>
        <taxon>Gadariae</taxon>
        <taxon>Gadiformes</taxon>
        <taxon>Muraenolepidoidei</taxon>
        <taxon>Muraenolepididae</taxon>
        <taxon>Muraenolepis</taxon>
    </lineage>
</organism>
<comment type="subcellular location">
    <subcellularLocation>
        <location evidence="2">Cytoplasm</location>
    </subcellularLocation>
    <subcellularLocation>
        <location evidence="1">Mitochondrion</location>
    </subcellularLocation>
</comment>
<dbReference type="GO" id="GO:0001671">
    <property type="term" value="F:ATPase activator activity"/>
    <property type="evidence" value="ECO:0007669"/>
    <property type="project" value="InterPro"/>
</dbReference>
<dbReference type="SMART" id="SM00271">
    <property type="entry name" value="DnaJ"/>
    <property type="match status" value="1"/>
</dbReference>
<sequence>VQPTDESASHFQILDCDHSFTLDTQKLQKMYLKLQRSLHPDNFSQKTEEEQGFSEQQSALLNRAYRTLLKPLSRGLYMLELEGMPIEEGTISGGDPSLLMELMELNEAVEEADTAEAADRIGQDTKVKLMELTAQIDAALRKGEYKAAKALLIQMKYFANVEEKVKERLSKLM</sequence>
<comment type="caution">
    <text evidence="8">The sequence shown here is derived from an EMBL/GenBank/DDBJ whole genome shotgun (WGS) entry which is preliminary data.</text>
</comment>
<protein>
    <recommendedName>
        <fullName evidence="7">J domain-containing protein</fullName>
    </recommendedName>
</protein>
<dbReference type="PANTHER" id="PTHR14021">
    <property type="entry name" value="IRON-SULFUR CLUSTER CO-CHAPERONE PROTEIN HSCB"/>
    <property type="match status" value="1"/>
</dbReference>
<dbReference type="PROSITE" id="PS50076">
    <property type="entry name" value="DNAJ_2"/>
    <property type="match status" value="1"/>
</dbReference>
<dbReference type="SUPFAM" id="SSF46565">
    <property type="entry name" value="Chaperone J-domain"/>
    <property type="match status" value="1"/>
</dbReference>
<evidence type="ECO:0000256" key="5">
    <source>
        <dbReference type="ARBA" id="ARBA00023128"/>
    </source>
</evidence>
<keyword evidence="4" id="KW-0963">Cytoplasm</keyword>
<dbReference type="Proteomes" id="UP001148018">
    <property type="component" value="Unassembled WGS sequence"/>
</dbReference>
<accession>A0A9Q0EC14</accession>
<keyword evidence="6" id="KW-0143">Chaperone</keyword>
<proteinExistence type="inferred from homology"/>
<dbReference type="SUPFAM" id="SSF47144">
    <property type="entry name" value="HSC20 (HSCB), C-terminal oligomerisation domain"/>
    <property type="match status" value="1"/>
</dbReference>
<comment type="similarity">
    <text evidence="3">Belongs to the HscB family.</text>
</comment>
<dbReference type="GO" id="GO:0005739">
    <property type="term" value="C:mitochondrion"/>
    <property type="evidence" value="ECO:0007669"/>
    <property type="project" value="UniProtKB-SubCell"/>
</dbReference>
<evidence type="ECO:0000256" key="4">
    <source>
        <dbReference type="ARBA" id="ARBA00022490"/>
    </source>
</evidence>
<dbReference type="Gene3D" id="1.20.1280.20">
    <property type="entry name" value="HscB, C-terminal domain"/>
    <property type="match status" value="1"/>
</dbReference>
<dbReference type="InterPro" id="IPR036386">
    <property type="entry name" value="HscB_C_sf"/>
</dbReference>